<evidence type="ECO:0000259" key="10">
    <source>
        <dbReference type="PROSITE" id="PS51192"/>
    </source>
</evidence>
<dbReference type="SMART" id="SM00490">
    <property type="entry name" value="HELICc"/>
    <property type="match status" value="1"/>
</dbReference>
<keyword evidence="6" id="KW-0413">Isomerase</keyword>
<dbReference type="Gene3D" id="3.40.1170.30">
    <property type="match status" value="1"/>
</dbReference>
<keyword evidence="5" id="KW-0067">ATP-binding</keyword>
<dbReference type="InterPro" id="IPR001650">
    <property type="entry name" value="Helicase_C-like"/>
</dbReference>
<dbReference type="PANTHER" id="PTHR11274:SF0">
    <property type="entry name" value="GENERAL TRANSCRIPTION AND DNA REPAIR FACTOR IIH HELICASE SUBUNIT XPB"/>
    <property type="match status" value="1"/>
</dbReference>
<comment type="similarity">
    <text evidence="1">Belongs to the helicase family. RAD25/XPB subfamily.</text>
</comment>
<dbReference type="GO" id="GO:0016787">
    <property type="term" value="F:hydrolase activity"/>
    <property type="evidence" value="ECO:0007669"/>
    <property type="project" value="UniProtKB-KW"/>
</dbReference>
<dbReference type="PANTHER" id="PTHR11274">
    <property type="entry name" value="RAD25/XP-B DNA REPAIR HELICASE"/>
    <property type="match status" value="1"/>
</dbReference>
<sequence length="449" mass="50863">MSMKLEYDRGTLVIRGQYAVPYSTWDDRISAFRAPAFRYRDIVEFLRRNLVDFSDYVINPPPREEFKSIPVPLREYQEEALNSWLSSGMRGVIVLPTGAGKTLIALKAMEKLGVSTLVVVPTIPLMRQWSSEIEEKLGVSTGLMGGGEKDVRFVTVATYDSAYLNAEVLGDKFMLAVFDEVHHLAAEGYSHIGEMLAAPYRLGLTATFEREDGRHFLLPMLVGGIVYSISPRELAGKHLAEYEIVRISVDLSEEEKREYKSAVEEYKRGLSSIGLEIRSPDDFRQLVKMSATSRAARDALLAWNKARRIAINSESKLKALENLLSAHKKDKVIIFTEFNDMAKEISRRYLIPLITHRTPEKERNEILQNFRDGIYTKIVTSKVLNEGIDVPDARVAIILGGTGSRREFVQRLGRVLRKRAGKRAVIYEVVSKGTKEVSISYRRRRGVNN</sequence>
<evidence type="ECO:0000256" key="2">
    <source>
        <dbReference type="ARBA" id="ARBA00022741"/>
    </source>
</evidence>
<dbReference type="EMBL" id="RCOS01000010">
    <property type="protein sequence ID" value="RSN78738.1"/>
    <property type="molecule type" value="Genomic_DNA"/>
</dbReference>
<comment type="catalytic activity">
    <reaction evidence="7">
        <text>Couples ATP hydrolysis with the unwinding of duplex DNA by translocating in the 3'-5' direction.</text>
        <dbReference type="EC" id="5.6.2.4"/>
    </reaction>
</comment>
<evidence type="ECO:0000256" key="3">
    <source>
        <dbReference type="ARBA" id="ARBA00022801"/>
    </source>
</evidence>
<evidence type="ECO:0000256" key="1">
    <source>
        <dbReference type="ARBA" id="ARBA00006637"/>
    </source>
</evidence>
<dbReference type="SUPFAM" id="SSF52540">
    <property type="entry name" value="P-loop containing nucleoside triphosphate hydrolases"/>
    <property type="match status" value="2"/>
</dbReference>
<dbReference type="InterPro" id="IPR006935">
    <property type="entry name" value="Helicase/UvrB_N"/>
</dbReference>
<feature type="domain" description="Helicase C-terminal" evidence="11">
    <location>
        <begin position="319"/>
        <end position="449"/>
    </location>
</feature>
<dbReference type="PROSITE" id="PS51192">
    <property type="entry name" value="HELICASE_ATP_BIND_1"/>
    <property type="match status" value="1"/>
</dbReference>
<dbReference type="Pfam" id="PF16203">
    <property type="entry name" value="ERCC3_RAD25_C"/>
    <property type="match status" value="1"/>
</dbReference>
<keyword evidence="4 12" id="KW-0347">Helicase</keyword>
<evidence type="ECO:0000256" key="4">
    <source>
        <dbReference type="ARBA" id="ARBA00022806"/>
    </source>
</evidence>
<feature type="domain" description="Helicase ATP-binding" evidence="10">
    <location>
        <begin position="82"/>
        <end position="226"/>
    </location>
</feature>
<proteinExistence type="inferred from homology"/>
<name>A0A3R9X9R5_9CREN</name>
<comment type="catalytic activity">
    <reaction evidence="9">
        <text>ATP + H2O = ADP + phosphate + H(+)</text>
        <dbReference type="Rhea" id="RHEA:13065"/>
        <dbReference type="ChEBI" id="CHEBI:15377"/>
        <dbReference type="ChEBI" id="CHEBI:15378"/>
        <dbReference type="ChEBI" id="CHEBI:30616"/>
        <dbReference type="ChEBI" id="CHEBI:43474"/>
        <dbReference type="ChEBI" id="CHEBI:456216"/>
        <dbReference type="EC" id="5.6.2.4"/>
    </reaction>
</comment>
<dbReference type="PROSITE" id="PS51194">
    <property type="entry name" value="HELICASE_CTER"/>
    <property type="match status" value="1"/>
</dbReference>
<dbReference type="InterPro" id="IPR014001">
    <property type="entry name" value="Helicase_ATP-bd"/>
</dbReference>
<evidence type="ECO:0000256" key="9">
    <source>
        <dbReference type="ARBA" id="ARBA00048988"/>
    </source>
</evidence>
<evidence type="ECO:0000256" key="6">
    <source>
        <dbReference type="ARBA" id="ARBA00023235"/>
    </source>
</evidence>
<dbReference type="CDD" id="cd17926">
    <property type="entry name" value="DEXHc_RE"/>
    <property type="match status" value="1"/>
</dbReference>
<keyword evidence="2" id="KW-0547">Nucleotide-binding</keyword>
<evidence type="ECO:0000256" key="8">
    <source>
        <dbReference type="ARBA" id="ARBA00034808"/>
    </source>
</evidence>
<evidence type="ECO:0000259" key="11">
    <source>
        <dbReference type="PROSITE" id="PS51194"/>
    </source>
</evidence>
<evidence type="ECO:0000256" key="5">
    <source>
        <dbReference type="ARBA" id="ARBA00022840"/>
    </source>
</evidence>
<dbReference type="CDD" id="cd18789">
    <property type="entry name" value="SF2_C_XPB"/>
    <property type="match status" value="1"/>
</dbReference>
<dbReference type="InterPro" id="IPR040699">
    <property type="entry name" value="XPB_DRD"/>
</dbReference>
<dbReference type="Pfam" id="PF04851">
    <property type="entry name" value="ResIII"/>
    <property type="match status" value="1"/>
</dbReference>
<dbReference type="InterPro" id="IPR032438">
    <property type="entry name" value="ERCC3_RAD25_C"/>
</dbReference>
<reference evidence="12 13" key="1">
    <citation type="submission" date="2018-10" db="EMBL/GenBank/DDBJ databases">
        <title>Co-occurring genomic capacity for anaerobic methane metabolism and dissimilatory sulfite reduction discovered in the Korarchaeota.</title>
        <authorList>
            <person name="Mckay L.J."/>
            <person name="Dlakic M."/>
            <person name="Fields M.W."/>
            <person name="Delmont T.O."/>
            <person name="Eren A.M."/>
            <person name="Jay Z.J."/>
            <person name="Klingelsmith K.B."/>
            <person name="Rusch D.B."/>
            <person name="Inskeep W.P."/>
        </authorList>
    </citation>
    <scope>NUCLEOTIDE SEQUENCE [LARGE SCALE GENOMIC DNA]</scope>
    <source>
        <strain evidence="12 13">MDKW</strain>
    </source>
</reference>
<protein>
    <recommendedName>
        <fullName evidence="8">DNA 3'-5' helicase</fullName>
        <ecNumber evidence="8">5.6.2.4</ecNumber>
    </recommendedName>
</protein>
<dbReference type="GO" id="GO:0043138">
    <property type="term" value="F:3'-5' DNA helicase activity"/>
    <property type="evidence" value="ECO:0007669"/>
    <property type="project" value="UniProtKB-EC"/>
</dbReference>
<evidence type="ECO:0000313" key="12">
    <source>
        <dbReference type="EMBL" id="RSN78738.1"/>
    </source>
</evidence>
<dbReference type="SMART" id="SM00487">
    <property type="entry name" value="DEXDc"/>
    <property type="match status" value="1"/>
</dbReference>
<dbReference type="GO" id="GO:0005524">
    <property type="term" value="F:ATP binding"/>
    <property type="evidence" value="ECO:0007669"/>
    <property type="project" value="UniProtKB-KW"/>
</dbReference>
<dbReference type="EC" id="5.6.2.4" evidence="8"/>
<dbReference type="InterPro" id="IPR050615">
    <property type="entry name" value="ATP-dep_DNA_Helicase"/>
</dbReference>
<comment type="caution">
    <text evidence="12">The sequence shown here is derived from an EMBL/GenBank/DDBJ whole genome shotgun (WGS) entry which is preliminary data.</text>
</comment>
<gene>
    <name evidence="12" type="ORF">D6D85_00535</name>
</gene>
<dbReference type="GO" id="GO:0003677">
    <property type="term" value="F:DNA binding"/>
    <property type="evidence" value="ECO:0007669"/>
    <property type="project" value="InterPro"/>
</dbReference>
<evidence type="ECO:0000313" key="13">
    <source>
        <dbReference type="Proteomes" id="UP000277582"/>
    </source>
</evidence>
<dbReference type="Gene3D" id="3.40.50.300">
    <property type="entry name" value="P-loop containing nucleotide triphosphate hydrolases"/>
    <property type="match status" value="2"/>
</dbReference>
<dbReference type="InterPro" id="IPR027417">
    <property type="entry name" value="P-loop_NTPase"/>
</dbReference>
<keyword evidence="13" id="KW-1185">Reference proteome</keyword>
<dbReference type="AlphaFoldDB" id="A0A3R9X9R5"/>
<organism evidence="12 13">
    <name type="scientific">Candidatus Methanodesulfokora washburnensis</name>
    <dbReference type="NCBI Taxonomy" id="2478471"/>
    <lineage>
        <taxon>Archaea</taxon>
        <taxon>Thermoproteota</taxon>
        <taxon>Candidatus Korarchaeia</taxon>
        <taxon>Candidatus Korarchaeia incertae sedis</taxon>
        <taxon>Candidatus Methanodesulfokora</taxon>
    </lineage>
</organism>
<dbReference type="Proteomes" id="UP000277582">
    <property type="component" value="Unassembled WGS sequence"/>
</dbReference>
<evidence type="ECO:0000256" key="7">
    <source>
        <dbReference type="ARBA" id="ARBA00034617"/>
    </source>
</evidence>
<dbReference type="Pfam" id="PF18458">
    <property type="entry name" value="XPB_DRD"/>
    <property type="match status" value="1"/>
</dbReference>
<keyword evidence="3" id="KW-0378">Hydrolase</keyword>
<accession>A0A3R9X9R5</accession>